<organism evidence="14 15">
    <name type="scientific">Candidatus Pullichristensenella stercorigallinarum</name>
    <dbReference type="NCBI Taxonomy" id="2840909"/>
    <lineage>
        <taxon>Bacteria</taxon>
        <taxon>Bacillati</taxon>
        <taxon>Bacillota</taxon>
        <taxon>Clostridia</taxon>
        <taxon>Candidatus Pullichristensenella</taxon>
    </lineage>
</organism>
<evidence type="ECO:0000256" key="10">
    <source>
        <dbReference type="ARBA" id="ARBA00023012"/>
    </source>
</evidence>
<comment type="subcellular location">
    <subcellularLocation>
        <location evidence="2">Cell membrane</location>
        <topology evidence="2">Multi-pass membrane protein</topology>
    </subcellularLocation>
</comment>
<evidence type="ECO:0000259" key="12">
    <source>
        <dbReference type="PROSITE" id="PS50109"/>
    </source>
</evidence>
<accession>A0A9D0ZLG6</accession>
<proteinExistence type="predicted"/>
<dbReference type="Pfam" id="PF02518">
    <property type="entry name" value="HATPase_c"/>
    <property type="match status" value="1"/>
</dbReference>
<keyword evidence="11" id="KW-0472">Membrane</keyword>
<dbReference type="Pfam" id="PF00512">
    <property type="entry name" value="HisKA"/>
    <property type="match status" value="1"/>
</dbReference>
<dbReference type="CDD" id="cd00075">
    <property type="entry name" value="HATPase"/>
    <property type="match status" value="1"/>
</dbReference>
<gene>
    <name evidence="14" type="ORF">IAA52_00220</name>
</gene>
<dbReference type="InterPro" id="IPR036890">
    <property type="entry name" value="HATPase_C_sf"/>
</dbReference>
<dbReference type="CDD" id="cd00082">
    <property type="entry name" value="HisKA"/>
    <property type="match status" value="1"/>
</dbReference>
<evidence type="ECO:0000256" key="8">
    <source>
        <dbReference type="ARBA" id="ARBA00022777"/>
    </source>
</evidence>
<dbReference type="PROSITE" id="PS50109">
    <property type="entry name" value="HIS_KIN"/>
    <property type="match status" value="1"/>
</dbReference>
<keyword evidence="4" id="KW-1003">Cell membrane</keyword>
<dbReference type="SMART" id="SM00387">
    <property type="entry name" value="HATPase_c"/>
    <property type="match status" value="1"/>
</dbReference>
<evidence type="ECO:0000256" key="4">
    <source>
        <dbReference type="ARBA" id="ARBA00022475"/>
    </source>
</evidence>
<keyword evidence="5" id="KW-0597">Phosphoprotein</keyword>
<evidence type="ECO:0000256" key="5">
    <source>
        <dbReference type="ARBA" id="ARBA00022553"/>
    </source>
</evidence>
<dbReference type="InterPro" id="IPR036097">
    <property type="entry name" value="HisK_dim/P_sf"/>
</dbReference>
<evidence type="ECO:0000313" key="14">
    <source>
        <dbReference type="EMBL" id="HIQ81509.1"/>
    </source>
</evidence>
<dbReference type="EC" id="2.7.13.3" evidence="3"/>
<reference evidence="14" key="1">
    <citation type="submission" date="2020-10" db="EMBL/GenBank/DDBJ databases">
        <authorList>
            <person name="Gilroy R."/>
        </authorList>
    </citation>
    <scope>NUCLEOTIDE SEQUENCE</scope>
    <source>
        <strain evidence="14">ChiSjej6B24-2974</strain>
    </source>
</reference>
<dbReference type="GO" id="GO:0005886">
    <property type="term" value="C:plasma membrane"/>
    <property type="evidence" value="ECO:0007669"/>
    <property type="project" value="UniProtKB-SubCell"/>
</dbReference>
<dbReference type="SUPFAM" id="SSF55874">
    <property type="entry name" value="ATPase domain of HSP90 chaperone/DNA topoisomerase II/histidine kinase"/>
    <property type="match status" value="1"/>
</dbReference>
<evidence type="ECO:0000256" key="1">
    <source>
        <dbReference type="ARBA" id="ARBA00000085"/>
    </source>
</evidence>
<dbReference type="PANTHER" id="PTHR44936">
    <property type="entry name" value="SENSOR PROTEIN CREC"/>
    <property type="match status" value="1"/>
</dbReference>
<evidence type="ECO:0000256" key="3">
    <source>
        <dbReference type="ARBA" id="ARBA00012438"/>
    </source>
</evidence>
<dbReference type="PRINTS" id="PR00344">
    <property type="entry name" value="BCTRLSENSOR"/>
</dbReference>
<dbReference type="Gene3D" id="1.10.287.130">
    <property type="match status" value="1"/>
</dbReference>
<reference evidence="14" key="2">
    <citation type="journal article" date="2021" name="PeerJ">
        <title>Extensive microbial diversity within the chicken gut microbiome revealed by metagenomics and culture.</title>
        <authorList>
            <person name="Gilroy R."/>
            <person name="Ravi A."/>
            <person name="Getino M."/>
            <person name="Pursley I."/>
            <person name="Horton D.L."/>
            <person name="Alikhan N.F."/>
            <person name="Baker D."/>
            <person name="Gharbi K."/>
            <person name="Hall N."/>
            <person name="Watson M."/>
            <person name="Adriaenssens E.M."/>
            <person name="Foster-Nyarko E."/>
            <person name="Jarju S."/>
            <person name="Secka A."/>
            <person name="Antonio M."/>
            <person name="Oren A."/>
            <person name="Chaudhuri R.R."/>
            <person name="La Ragione R."/>
            <person name="Hildebrand F."/>
            <person name="Pallen M.J."/>
        </authorList>
    </citation>
    <scope>NUCLEOTIDE SEQUENCE</scope>
    <source>
        <strain evidence="14">ChiSjej6B24-2974</strain>
    </source>
</reference>
<keyword evidence="6" id="KW-0808">Transferase</keyword>
<keyword evidence="8 14" id="KW-0418">Kinase</keyword>
<dbReference type="InterPro" id="IPR004358">
    <property type="entry name" value="Sig_transdc_His_kin-like_C"/>
</dbReference>
<sequence length="406" mass="45661">MGKVKARKRRLRRLSLKWSFVMYEIVCVLVALAIALALTAVCAELQNNLYNTWELRYGDEYRRPAQIVIDGEVVDEQIYYSAGLLDIVPAEEHDRYNLYGAVTLLSYPVVFIVCMLITGILFYRRKLKAPLRAIEQAAGRIAQSDLDFSIVALENGNEMDRALGSMEKMRAALSRSSREMWRMLEERRQMQAAFSHDLRTPLTILRGYSDFLRKYFPDRLTREKVTETLEVMDNHIARLERYAATMGEAARLDEVAVTPARVSVETLRAQMAAEGEALCRDLHFSLESGGEGEVEADAALVLRVFDNLVSNAARYAKTNVAVTLLRLGDALSLTVEDDGSGFSPEGLRRAVEPYFRDKADARDGEHFGLGLYICRTLAERHGGALFVENAPEGGARVRATFKFLKG</sequence>
<feature type="transmembrane region" description="Helical" evidence="11">
    <location>
        <begin position="98"/>
        <end position="123"/>
    </location>
</feature>
<evidence type="ECO:0000259" key="13">
    <source>
        <dbReference type="PROSITE" id="PS50885"/>
    </source>
</evidence>
<evidence type="ECO:0000313" key="15">
    <source>
        <dbReference type="Proteomes" id="UP000824260"/>
    </source>
</evidence>
<protein>
    <recommendedName>
        <fullName evidence="3">histidine kinase</fullName>
        <ecNumber evidence="3">2.7.13.3</ecNumber>
    </recommendedName>
</protein>
<dbReference type="InterPro" id="IPR003594">
    <property type="entry name" value="HATPase_dom"/>
</dbReference>
<dbReference type="GO" id="GO:0000155">
    <property type="term" value="F:phosphorelay sensor kinase activity"/>
    <property type="evidence" value="ECO:0007669"/>
    <property type="project" value="InterPro"/>
</dbReference>
<dbReference type="PANTHER" id="PTHR44936:SF10">
    <property type="entry name" value="SENSOR PROTEIN RSTB"/>
    <property type="match status" value="1"/>
</dbReference>
<keyword evidence="11" id="KW-1133">Transmembrane helix</keyword>
<keyword evidence="9" id="KW-0067">ATP-binding</keyword>
<evidence type="ECO:0000256" key="9">
    <source>
        <dbReference type="ARBA" id="ARBA00022840"/>
    </source>
</evidence>
<evidence type="ECO:0000256" key="6">
    <source>
        <dbReference type="ARBA" id="ARBA00022679"/>
    </source>
</evidence>
<dbReference type="EMBL" id="DVFZ01000005">
    <property type="protein sequence ID" value="HIQ81509.1"/>
    <property type="molecule type" value="Genomic_DNA"/>
</dbReference>
<keyword evidence="11" id="KW-0812">Transmembrane</keyword>
<comment type="catalytic activity">
    <reaction evidence="1">
        <text>ATP + protein L-histidine = ADP + protein N-phospho-L-histidine.</text>
        <dbReference type="EC" id="2.7.13.3"/>
    </reaction>
</comment>
<evidence type="ECO:0000256" key="7">
    <source>
        <dbReference type="ARBA" id="ARBA00022741"/>
    </source>
</evidence>
<dbReference type="Gene3D" id="6.10.340.10">
    <property type="match status" value="1"/>
</dbReference>
<dbReference type="InterPro" id="IPR005467">
    <property type="entry name" value="His_kinase_dom"/>
</dbReference>
<dbReference type="AlphaFoldDB" id="A0A9D0ZLG6"/>
<dbReference type="InterPro" id="IPR003661">
    <property type="entry name" value="HisK_dim/P_dom"/>
</dbReference>
<dbReference type="Proteomes" id="UP000824260">
    <property type="component" value="Unassembled WGS sequence"/>
</dbReference>
<evidence type="ECO:0000256" key="11">
    <source>
        <dbReference type="SAM" id="Phobius"/>
    </source>
</evidence>
<evidence type="ECO:0000256" key="2">
    <source>
        <dbReference type="ARBA" id="ARBA00004651"/>
    </source>
</evidence>
<dbReference type="Gene3D" id="3.30.565.10">
    <property type="entry name" value="Histidine kinase-like ATPase, C-terminal domain"/>
    <property type="match status" value="1"/>
</dbReference>
<comment type="caution">
    <text evidence="14">The sequence shown here is derived from an EMBL/GenBank/DDBJ whole genome shotgun (WGS) entry which is preliminary data.</text>
</comment>
<keyword evidence="10" id="KW-0902">Two-component regulatory system</keyword>
<dbReference type="InterPro" id="IPR050980">
    <property type="entry name" value="2C_sensor_his_kinase"/>
</dbReference>
<name>A0A9D0ZLG6_9FIRM</name>
<dbReference type="SMART" id="SM00388">
    <property type="entry name" value="HisKA"/>
    <property type="match status" value="1"/>
</dbReference>
<dbReference type="SUPFAM" id="SSF47384">
    <property type="entry name" value="Homodimeric domain of signal transducing histidine kinase"/>
    <property type="match status" value="1"/>
</dbReference>
<dbReference type="SUPFAM" id="SSF158472">
    <property type="entry name" value="HAMP domain-like"/>
    <property type="match status" value="1"/>
</dbReference>
<dbReference type="GO" id="GO:0005524">
    <property type="term" value="F:ATP binding"/>
    <property type="evidence" value="ECO:0007669"/>
    <property type="project" value="UniProtKB-KW"/>
</dbReference>
<dbReference type="InterPro" id="IPR003660">
    <property type="entry name" value="HAMP_dom"/>
</dbReference>
<keyword evidence="7" id="KW-0547">Nucleotide-binding</keyword>
<feature type="domain" description="HAMP" evidence="13">
    <location>
        <begin position="125"/>
        <end position="178"/>
    </location>
</feature>
<feature type="domain" description="Histidine kinase" evidence="12">
    <location>
        <begin position="193"/>
        <end position="405"/>
    </location>
</feature>
<dbReference type="PROSITE" id="PS50885">
    <property type="entry name" value="HAMP"/>
    <property type="match status" value="1"/>
</dbReference>